<dbReference type="AlphaFoldDB" id="A0A8X7P2M7"/>
<dbReference type="SUPFAM" id="SSF54001">
    <property type="entry name" value="Cysteine proteinases"/>
    <property type="match status" value="1"/>
</dbReference>
<evidence type="ECO:0000313" key="7">
    <source>
        <dbReference type="Proteomes" id="UP000886595"/>
    </source>
</evidence>
<protein>
    <recommendedName>
        <fullName evidence="5">Ubiquitin-like protease family profile domain-containing protein</fullName>
    </recommendedName>
</protein>
<evidence type="ECO:0000313" key="6">
    <source>
        <dbReference type="EMBL" id="KAG2244789.1"/>
    </source>
</evidence>
<feature type="compositionally biased region" description="Basic residues" evidence="4">
    <location>
        <begin position="273"/>
        <end position="283"/>
    </location>
</feature>
<feature type="region of interest" description="Disordered" evidence="4">
    <location>
        <begin position="269"/>
        <end position="313"/>
    </location>
</feature>
<keyword evidence="3" id="KW-0378">Hydrolase</keyword>
<keyword evidence="2" id="KW-0645">Protease</keyword>
<dbReference type="InterPro" id="IPR038765">
    <property type="entry name" value="Papain-like_cys_pep_sf"/>
</dbReference>
<dbReference type="GO" id="GO:0008234">
    <property type="term" value="F:cysteine-type peptidase activity"/>
    <property type="evidence" value="ECO:0007669"/>
    <property type="project" value="InterPro"/>
</dbReference>
<accession>A0A8X7P2M7</accession>
<feature type="compositionally biased region" description="Low complexity" evidence="4">
    <location>
        <begin position="425"/>
        <end position="442"/>
    </location>
</feature>
<feature type="region of interest" description="Disordered" evidence="4">
    <location>
        <begin position="416"/>
        <end position="495"/>
    </location>
</feature>
<dbReference type="PROSITE" id="PS50600">
    <property type="entry name" value="ULP_PROTEASE"/>
    <property type="match status" value="1"/>
</dbReference>
<dbReference type="EMBL" id="JAAMPC010000054">
    <property type="protein sequence ID" value="KAG2244789.1"/>
    <property type="molecule type" value="Genomic_DNA"/>
</dbReference>
<dbReference type="GO" id="GO:0006508">
    <property type="term" value="P:proteolysis"/>
    <property type="evidence" value="ECO:0007669"/>
    <property type="project" value="UniProtKB-KW"/>
</dbReference>
<feature type="compositionally biased region" description="Basic and acidic residues" evidence="4">
    <location>
        <begin position="612"/>
        <end position="623"/>
    </location>
</feature>
<feature type="domain" description="Ubiquitin-like protease family profile" evidence="5">
    <location>
        <begin position="687"/>
        <end position="882"/>
    </location>
</feature>
<feature type="compositionally biased region" description="Polar residues" evidence="4">
    <location>
        <begin position="388"/>
        <end position="397"/>
    </location>
</feature>
<dbReference type="Pfam" id="PF09331">
    <property type="entry name" value="DUF1985"/>
    <property type="match status" value="1"/>
</dbReference>
<dbReference type="Proteomes" id="UP000886595">
    <property type="component" value="Unassembled WGS sequence"/>
</dbReference>
<comment type="caution">
    <text evidence="6">The sequence shown here is derived from an EMBL/GenBank/DDBJ whole genome shotgun (WGS) entry which is preliminary data.</text>
</comment>
<feature type="compositionally biased region" description="Polar residues" evidence="4">
    <location>
        <begin position="457"/>
        <end position="473"/>
    </location>
</feature>
<sequence>MEENTCDHRFPERLFATDRFPRHRLNIYSRPNILAFLRHVLNGTTEFKKIRDSPFGKLFDLPTHQCPLLCNLDNTLWTVFGSDPIRFGLEEFGTITSLNCGELPNGHQAPDPNQIVANKQKNAHKDPFWQELIGKRIPLALIIIVDGVLIASKQVHRPTLKYVKMLQDVDVFLQFPWGRESFMYTIRCMKPPKFEKGRPVQDPVGLLKIPAPFHEQTIMDLTEPNLPSHPSVELNDVLLVEGNPNLVVTSTITVVMGPQPGWVTTIPEEPVQLHKKHTVSRKRKESEPNPKKASLKKVSPKKQRRTHSPTNEWLQAKVTELEVKVTVLNGRVMTLEATIEQIKEKLKRKRRRSRAGSSFPVFAVKNRRRRTLQTTEHTDHPDHDHHASSNSAQSEQPVNIGSTIIPLFEYHNSTIPNLQDHNSAKSKSADQASSAHPSLVHPSSDHTPTDHTSPTHETSAPKSPEHYSTNLSSPDHRSPSQNSPPPSSPTNILPHHPQLVITTHTSPTHCSATQASLFLQGSPFQHSATIATFPQFDAIPLNKQTSPNPSATIPETDCRVPFTILQHQSFTVSNKSACFSQGFSPHYSATNAFAVTATRKGSPSMIQPTKRLLIDDERSKDPDNELSDESAEQKIQRVVDELDVKRFTNSATPRRPKKKPPHSPDDEEKTLAQALIDCGTFPHYLLIASPPEDLFHITPSKLDFDNAFLLRLATPQKWKDSLIHHMTVLMHMLGERHKDMLQMDKATFTPSALTSLMMSKERQFHAAVMKDKIHWDPRLKKLILVPDKTLIRDVCTVYTPMIWADKHWMGLCINLVMGHVIVFDPLPDLYNDEKALRFLKPILHMLPYLIHYVVEDNTPPNTYEKLRSGDCSPVSVKFMEMHLYYDPHPHMFGITDHNVDKFRQFYAMEAYKTIVLPVYH</sequence>
<dbReference type="Gene3D" id="3.40.395.10">
    <property type="entry name" value="Adenoviral Proteinase, Chain A"/>
    <property type="match status" value="1"/>
</dbReference>
<evidence type="ECO:0000259" key="5">
    <source>
        <dbReference type="PROSITE" id="PS50600"/>
    </source>
</evidence>
<name>A0A8X7P2M7_BRACI</name>
<proteinExistence type="inferred from homology"/>
<dbReference type="PANTHER" id="PTHR48449:SF1">
    <property type="entry name" value="DUF1985 DOMAIN-CONTAINING PROTEIN"/>
    <property type="match status" value="1"/>
</dbReference>
<feature type="compositionally biased region" description="Basic and acidic residues" evidence="4">
    <location>
        <begin position="376"/>
        <end position="387"/>
    </location>
</feature>
<dbReference type="InterPro" id="IPR003653">
    <property type="entry name" value="Peptidase_C48_C"/>
</dbReference>
<dbReference type="InterPro" id="IPR015410">
    <property type="entry name" value="DUF1985"/>
</dbReference>
<dbReference type="PANTHER" id="PTHR48449">
    <property type="entry name" value="DUF1985 DOMAIN-CONTAINING PROTEIN"/>
    <property type="match status" value="1"/>
</dbReference>
<feature type="region of interest" description="Disordered" evidence="4">
    <location>
        <begin position="599"/>
        <end position="668"/>
    </location>
</feature>
<evidence type="ECO:0000256" key="4">
    <source>
        <dbReference type="SAM" id="MobiDB-lite"/>
    </source>
</evidence>
<dbReference type="OrthoDB" id="1114153at2759"/>
<dbReference type="Pfam" id="PF02902">
    <property type="entry name" value="Peptidase_C48"/>
    <property type="match status" value="1"/>
</dbReference>
<feature type="compositionally biased region" description="Basic residues" evidence="4">
    <location>
        <begin position="293"/>
        <end position="307"/>
    </location>
</feature>
<evidence type="ECO:0000256" key="2">
    <source>
        <dbReference type="ARBA" id="ARBA00022670"/>
    </source>
</evidence>
<evidence type="ECO:0000256" key="1">
    <source>
        <dbReference type="ARBA" id="ARBA00005234"/>
    </source>
</evidence>
<comment type="similarity">
    <text evidence="1">Belongs to the peptidase C48 family.</text>
</comment>
<keyword evidence="7" id="KW-1185">Reference proteome</keyword>
<feature type="compositionally biased region" description="Basic and acidic residues" evidence="4">
    <location>
        <begin position="631"/>
        <end position="646"/>
    </location>
</feature>
<feature type="region of interest" description="Disordered" evidence="4">
    <location>
        <begin position="345"/>
        <end position="397"/>
    </location>
</feature>
<gene>
    <name evidence="6" type="ORF">Bca52824_093355</name>
</gene>
<reference evidence="6 7" key="1">
    <citation type="submission" date="2020-02" db="EMBL/GenBank/DDBJ databases">
        <authorList>
            <person name="Ma Q."/>
            <person name="Huang Y."/>
            <person name="Song X."/>
            <person name="Pei D."/>
        </authorList>
    </citation>
    <scope>NUCLEOTIDE SEQUENCE [LARGE SCALE GENOMIC DNA]</scope>
    <source>
        <strain evidence="6">Sxm20200214</strain>
        <tissue evidence="6">Leaf</tissue>
    </source>
</reference>
<evidence type="ECO:0000256" key="3">
    <source>
        <dbReference type="ARBA" id="ARBA00022801"/>
    </source>
</evidence>
<feature type="compositionally biased region" description="Basic residues" evidence="4">
    <location>
        <begin position="345"/>
        <end position="354"/>
    </location>
</feature>
<organism evidence="6 7">
    <name type="scientific">Brassica carinata</name>
    <name type="common">Ethiopian mustard</name>
    <name type="synonym">Abyssinian cabbage</name>
    <dbReference type="NCBI Taxonomy" id="52824"/>
    <lineage>
        <taxon>Eukaryota</taxon>
        <taxon>Viridiplantae</taxon>
        <taxon>Streptophyta</taxon>
        <taxon>Embryophyta</taxon>
        <taxon>Tracheophyta</taxon>
        <taxon>Spermatophyta</taxon>
        <taxon>Magnoliopsida</taxon>
        <taxon>eudicotyledons</taxon>
        <taxon>Gunneridae</taxon>
        <taxon>Pentapetalae</taxon>
        <taxon>rosids</taxon>
        <taxon>malvids</taxon>
        <taxon>Brassicales</taxon>
        <taxon>Brassicaceae</taxon>
        <taxon>Brassiceae</taxon>
        <taxon>Brassica</taxon>
    </lineage>
</organism>